<dbReference type="GO" id="GO:0005856">
    <property type="term" value="C:cytoskeleton"/>
    <property type="evidence" value="ECO:0007669"/>
    <property type="project" value="UniProtKB-SubCell"/>
</dbReference>
<dbReference type="SMART" id="SM00128">
    <property type="entry name" value="IPPc"/>
    <property type="match status" value="1"/>
</dbReference>
<keyword evidence="17" id="KW-1185">Reference proteome</keyword>
<evidence type="ECO:0000256" key="1">
    <source>
        <dbReference type="ARBA" id="ARBA00004170"/>
    </source>
</evidence>
<evidence type="ECO:0000313" key="16">
    <source>
        <dbReference type="Ensembl" id="ENSMMOP00000007207.1"/>
    </source>
</evidence>
<keyword evidence="10 13" id="KW-0727">SH2 domain</keyword>
<evidence type="ECO:0000256" key="6">
    <source>
        <dbReference type="ARBA" id="ARBA00022553"/>
    </source>
</evidence>
<dbReference type="Pfam" id="PF24150">
    <property type="entry name" value="C2_SHIP1-2_first"/>
    <property type="match status" value="1"/>
</dbReference>
<feature type="region of interest" description="Disordered" evidence="14">
    <location>
        <begin position="104"/>
        <end position="142"/>
    </location>
</feature>
<evidence type="ECO:0000256" key="11">
    <source>
        <dbReference type="ARBA" id="ARBA00023136"/>
    </source>
</evidence>
<evidence type="ECO:0000256" key="10">
    <source>
        <dbReference type="ARBA" id="ARBA00022999"/>
    </source>
</evidence>
<feature type="compositionally biased region" description="Polar residues" evidence="14">
    <location>
        <begin position="990"/>
        <end position="1002"/>
    </location>
</feature>
<feature type="compositionally biased region" description="Basic and acidic residues" evidence="14">
    <location>
        <begin position="1071"/>
        <end position="1081"/>
    </location>
</feature>
<dbReference type="Pfam" id="PF00017">
    <property type="entry name" value="SH2"/>
    <property type="match status" value="1"/>
</dbReference>
<dbReference type="InterPro" id="IPR000980">
    <property type="entry name" value="SH2"/>
</dbReference>
<dbReference type="InterPro" id="IPR036860">
    <property type="entry name" value="SH2_dom_sf"/>
</dbReference>
<evidence type="ECO:0000313" key="17">
    <source>
        <dbReference type="Proteomes" id="UP000261620"/>
    </source>
</evidence>
<dbReference type="GO" id="GO:0046856">
    <property type="term" value="P:phosphatidylinositol dephosphorylation"/>
    <property type="evidence" value="ECO:0007669"/>
    <property type="project" value="InterPro"/>
</dbReference>
<organism evidence="16 17">
    <name type="scientific">Mola mola</name>
    <name type="common">Ocean sunfish</name>
    <name type="synonym">Tetraodon mola</name>
    <dbReference type="NCBI Taxonomy" id="94237"/>
    <lineage>
        <taxon>Eukaryota</taxon>
        <taxon>Metazoa</taxon>
        <taxon>Chordata</taxon>
        <taxon>Craniata</taxon>
        <taxon>Vertebrata</taxon>
        <taxon>Euteleostomi</taxon>
        <taxon>Actinopterygii</taxon>
        <taxon>Neopterygii</taxon>
        <taxon>Teleostei</taxon>
        <taxon>Neoteleostei</taxon>
        <taxon>Acanthomorphata</taxon>
        <taxon>Eupercaria</taxon>
        <taxon>Tetraodontiformes</taxon>
        <taxon>Molidae</taxon>
        <taxon>Mola</taxon>
    </lineage>
</organism>
<comment type="subcellular location">
    <subcellularLocation>
        <location evidence="2">Cytoplasm</location>
        <location evidence="2">Cytoskeleton</location>
    </subcellularLocation>
    <subcellularLocation>
        <location evidence="1">Membrane</location>
        <topology evidence="1">Peripheral membrane protein</topology>
    </subcellularLocation>
</comment>
<evidence type="ECO:0000259" key="15">
    <source>
        <dbReference type="PROSITE" id="PS50001"/>
    </source>
</evidence>
<feature type="region of interest" description="Disordered" evidence="14">
    <location>
        <begin position="894"/>
        <end position="1087"/>
    </location>
</feature>
<dbReference type="GO" id="GO:0016020">
    <property type="term" value="C:membrane"/>
    <property type="evidence" value="ECO:0007669"/>
    <property type="project" value="UniProtKB-SubCell"/>
</dbReference>
<keyword evidence="11" id="KW-0472">Membrane</keyword>
<keyword evidence="5" id="KW-0963">Cytoplasm</keyword>
<keyword evidence="8" id="KW-0391">Immunity</keyword>
<reference evidence="16" key="1">
    <citation type="submission" date="2025-08" db="UniProtKB">
        <authorList>
            <consortium name="Ensembl"/>
        </authorList>
    </citation>
    <scope>IDENTIFICATION</scope>
</reference>
<comment type="similarity">
    <text evidence="3">Belongs to the inositol 1,4,5-trisphosphate 5-phosphatase family.</text>
</comment>
<accession>A0A3Q3W667</accession>
<feature type="domain" description="SH2" evidence="15">
    <location>
        <begin position="7"/>
        <end position="103"/>
    </location>
</feature>
<dbReference type="FunFam" id="3.30.505.10:FF:000035">
    <property type="entry name" value="phosphatidylinositol 3,4,5-trisphosphate 5-phosphatase 1"/>
    <property type="match status" value="1"/>
</dbReference>
<dbReference type="GO" id="GO:0009968">
    <property type="term" value="P:negative regulation of signal transduction"/>
    <property type="evidence" value="ECO:0007669"/>
    <property type="project" value="TreeGrafter"/>
</dbReference>
<evidence type="ECO:0000256" key="12">
    <source>
        <dbReference type="ARBA" id="ARBA00023212"/>
    </source>
</evidence>
<dbReference type="Pfam" id="PF24147">
    <property type="entry name" value="C2_SHIP1-2_2nd"/>
    <property type="match status" value="1"/>
</dbReference>
<dbReference type="Proteomes" id="UP000261620">
    <property type="component" value="Unplaced"/>
</dbReference>
<dbReference type="GO" id="GO:0005829">
    <property type="term" value="C:cytosol"/>
    <property type="evidence" value="ECO:0007669"/>
    <property type="project" value="TreeGrafter"/>
</dbReference>
<dbReference type="SUPFAM" id="SSF55550">
    <property type="entry name" value="SH2 domain"/>
    <property type="match status" value="1"/>
</dbReference>
<feature type="compositionally biased region" description="Basic and acidic residues" evidence="14">
    <location>
        <begin position="1046"/>
        <end position="1058"/>
    </location>
</feature>
<keyword evidence="12" id="KW-0206">Cytoskeleton</keyword>
<name>A0A3Q3W667_MOLML</name>
<dbReference type="Gene3D" id="3.60.10.10">
    <property type="entry name" value="Endonuclease/exonuclease/phosphatase"/>
    <property type="match status" value="1"/>
</dbReference>
<dbReference type="Pfam" id="PF22669">
    <property type="entry name" value="Exo_endo_phos2"/>
    <property type="match status" value="1"/>
</dbReference>
<evidence type="ECO:0000256" key="7">
    <source>
        <dbReference type="ARBA" id="ARBA00022801"/>
    </source>
</evidence>
<dbReference type="GO" id="GO:0007155">
    <property type="term" value="P:cell adhesion"/>
    <property type="evidence" value="ECO:0007669"/>
    <property type="project" value="UniProtKB-KW"/>
</dbReference>
<evidence type="ECO:0000256" key="14">
    <source>
        <dbReference type="SAM" id="MobiDB-lite"/>
    </source>
</evidence>
<dbReference type="SMART" id="SM00252">
    <property type="entry name" value="SH2"/>
    <property type="match status" value="1"/>
</dbReference>
<evidence type="ECO:0000256" key="4">
    <source>
        <dbReference type="ARBA" id="ARBA00012981"/>
    </source>
</evidence>
<dbReference type="PANTHER" id="PTHR46051:SF3">
    <property type="entry name" value="PHOSPHATIDYLINOSITOL 3,4,5-TRISPHOSPHATE 5-PHOSPHATASE 1"/>
    <property type="match status" value="1"/>
</dbReference>
<dbReference type="CDD" id="cd10343">
    <property type="entry name" value="SH2_SHIP"/>
    <property type="match status" value="1"/>
</dbReference>
<evidence type="ECO:0000256" key="2">
    <source>
        <dbReference type="ARBA" id="ARBA00004245"/>
    </source>
</evidence>
<dbReference type="GO" id="GO:0045659">
    <property type="term" value="P:negative regulation of neutrophil differentiation"/>
    <property type="evidence" value="ECO:0007669"/>
    <property type="project" value="TreeGrafter"/>
</dbReference>
<dbReference type="EC" id="3.1.3.86" evidence="4"/>
<dbReference type="PROSITE" id="PS50001">
    <property type="entry name" value="SH2"/>
    <property type="match status" value="1"/>
</dbReference>
<evidence type="ECO:0000256" key="8">
    <source>
        <dbReference type="ARBA" id="ARBA00022859"/>
    </source>
</evidence>
<evidence type="ECO:0000256" key="13">
    <source>
        <dbReference type="PROSITE-ProRule" id="PRU00191"/>
    </source>
</evidence>
<dbReference type="GO" id="GO:0034485">
    <property type="term" value="F:phosphatidylinositol-3,4,5-trisphosphate 5-phosphatase activity"/>
    <property type="evidence" value="ECO:0007669"/>
    <property type="project" value="UniProtKB-EC"/>
</dbReference>
<dbReference type="InterPro" id="IPR000300">
    <property type="entry name" value="IPPc"/>
</dbReference>
<sequence length="1087" mass="123214">MPSYQPWRHGNITRSKAEDLLSKAARDGSFLIRDSESIQGAYALCVLYQNCVYTYRILPNEDKKLSVQASVGVPNRFFSMLPELVEAYYNPNMGLVTHLQYPVQREEEVDEEPESHNSPPQLPPRNFTTNDVKDSEQKSSDQACKSLSDTYLMRLQYMDLSTILEEHQNAIQEYFRTSFCLDAEQVQNGHQNLPGLKRLTMTICKNLNSEISRILPALEVFHRALDQQLSPGIGQVSKQMSADFSYSLPFRLEQLTKLLYSIEDKAKSSVFESVGYEGGQRNSIIPVVTFEVKQESLGISTKMFLKVDVESGKLYFKKSKDGPEDKYFVHNKILQLVKSQKVHMKLVIVLETEKEKILRKEFVFDNTKKREGFCQLLQQMKNKHSKKPEPDMITVFVGTWNMGNAGPPHNINSWFQCKGQGKTRDDTADHIPHDIYVIGTQEDPLSEREWSETVKGVLRNITNISFKQVATHTLWNMRIVVLAKPEHENRISHIFSDSVKTGIANTLGNKGAVGVSFMLNGTSLGFVNSHLTSGSEKKLRRSQNYINILRFLNLGDKKLNPFDITHRFTHLFWLGDLNYRIDFPSTEAEYIVTKIKQQQYQELLSKDQLSMEKKDGKVFLHFDEEEITFAPTYRYERDTRDKYAYTKAKATGTKYNLPSWCDRVLRKSYPLVHVVCQAYGCTTDIMTSDHSPVFASFEVGVASQFVSKQDPNSAPEGWIQIMNCVATLSTKSKTKFFIEYHSSCLESKYNQEGAFLRTMIFFWLLTPIISDPEYLLDQHVLICVKSTDCDESYGEGCVALRAAQFCYTEFHITLTHHGEMTGTLIGGIQLQTSEGKPTEKLYDFIKIEKDDTVTSKGKGSDLNKFSVSHAHDISNPNYMGVSFQKGNMVDKGWSYSMPPKSLPNAGQGNKESKKGGYDMGTRSPTGKPLNPTGECDKVSEMFDNPLYGSMKKSHGRSLDQDHPQRDLLTPPDPRSTADGDSDRPPVPTPRNRSFTCSETKPQPVTPIASHPSINKKPVVPSRSEGGVAYNRPPLPSKSRPEPQTPKPRDYRDSSELPVKHRPPARPGQPQPHRDAHPEVPKMGRSVK</sequence>
<dbReference type="InterPro" id="IPR057510">
    <property type="entry name" value="C2_SHIP1-2_first"/>
</dbReference>
<keyword evidence="6" id="KW-0597">Phosphoprotein</keyword>
<evidence type="ECO:0000256" key="3">
    <source>
        <dbReference type="ARBA" id="ARBA00008734"/>
    </source>
</evidence>
<evidence type="ECO:0000256" key="5">
    <source>
        <dbReference type="ARBA" id="ARBA00022490"/>
    </source>
</evidence>
<dbReference type="SUPFAM" id="SSF56219">
    <property type="entry name" value="DNase I-like"/>
    <property type="match status" value="1"/>
</dbReference>
<dbReference type="STRING" id="94237.ENSMMOP00000007207"/>
<dbReference type="GO" id="GO:0045579">
    <property type="term" value="P:positive regulation of B cell differentiation"/>
    <property type="evidence" value="ECO:0007669"/>
    <property type="project" value="TreeGrafter"/>
</dbReference>
<dbReference type="GO" id="GO:0045779">
    <property type="term" value="P:negative regulation of bone resorption"/>
    <property type="evidence" value="ECO:0007669"/>
    <property type="project" value="TreeGrafter"/>
</dbReference>
<dbReference type="PANTHER" id="PTHR46051">
    <property type="entry name" value="SH2 DOMAIN-CONTAINING PROTEIN"/>
    <property type="match status" value="1"/>
</dbReference>
<dbReference type="OMA" id="DSWFQCK"/>
<dbReference type="FunFam" id="3.60.10.10:FF:000005">
    <property type="entry name" value="phosphatidylinositol 3,4,5-trisphosphate 5-phosphatase 1"/>
    <property type="match status" value="1"/>
</dbReference>
<dbReference type="GO" id="GO:0050776">
    <property type="term" value="P:regulation of immune response"/>
    <property type="evidence" value="ECO:0007669"/>
    <property type="project" value="TreeGrafter"/>
</dbReference>
<dbReference type="Ensembl" id="ENSMMOT00000007342.1">
    <property type="protein sequence ID" value="ENSMMOP00000007207.1"/>
    <property type="gene ID" value="ENSMMOG00000005595.1"/>
</dbReference>
<dbReference type="PRINTS" id="PR00401">
    <property type="entry name" value="SH2DOMAIN"/>
</dbReference>
<proteinExistence type="inferred from homology"/>
<keyword evidence="9" id="KW-0130">Cell adhesion</keyword>
<dbReference type="GO" id="GO:0002376">
    <property type="term" value="P:immune system process"/>
    <property type="evidence" value="ECO:0007669"/>
    <property type="project" value="UniProtKB-KW"/>
</dbReference>
<dbReference type="AlphaFoldDB" id="A0A3Q3W667"/>
<dbReference type="InterPro" id="IPR057509">
    <property type="entry name" value="C2_SHIP1-2_2nd"/>
</dbReference>
<keyword evidence="7" id="KW-0378">Hydrolase</keyword>
<protein>
    <recommendedName>
        <fullName evidence="4">phosphatidylinositol-3,4,5-trisphosphate 5-phosphatase</fullName>
        <ecNumber evidence="4">3.1.3.86</ecNumber>
    </recommendedName>
</protein>
<reference evidence="16" key="2">
    <citation type="submission" date="2025-09" db="UniProtKB">
        <authorList>
            <consortium name="Ensembl"/>
        </authorList>
    </citation>
    <scope>IDENTIFICATION</scope>
</reference>
<dbReference type="InterPro" id="IPR036691">
    <property type="entry name" value="Endo/exonu/phosph_ase_sf"/>
</dbReference>
<evidence type="ECO:0000256" key="9">
    <source>
        <dbReference type="ARBA" id="ARBA00022889"/>
    </source>
</evidence>
<dbReference type="Gene3D" id="3.30.505.10">
    <property type="entry name" value="SH2 domain"/>
    <property type="match status" value="1"/>
</dbReference>
<feature type="compositionally biased region" description="Basic and acidic residues" evidence="14">
    <location>
        <begin position="956"/>
        <end position="965"/>
    </location>
</feature>